<feature type="transmembrane region" description="Helical" evidence="1">
    <location>
        <begin position="45"/>
        <end position="65"/>
    </location>
</feature>
<name>A0AAD7FCX7_9AGAR</name>
<reference evidence="2" key="1">
    <citation type="submission" date="2023-03" db="EMBL/GenBank/DDBJ databases">
        <title>Massive genome expansion in bonnet fungi (Mycena s.s.) driven by repeated elements and novel gene families across ecological guilds.</title>
        <authorList>
            <consortium name="Lawrence Berkeley National Laboratory"/>
            <person name="Harder C.B."/>
            <person name="Miyauchi S."/>
            <person name="Viragh M."/>
            <person name="Kuo A."/>
            <person name="Thoen E."/>
            <person name="Andreopoulos B."/>
            <person name="Lu D."/>
            <person name="Skrede I."/>
            <person name="Drula E."/>
            <person name="Henrissat B."/>
            <person name="Morin E."/>
            <person name="Kohler A."/>
            <person name="Barry K."/>
            <person name="LaButti K."/>
            <person name="Morin E."/>
            <person name="Salamov A."/>
            <person name="Lipzen A."/>
            <person name="Mereny Z."/>
            <person name="Hegedus B."/>
            <person name="Baldrian P."/>
            <person name="Stursova M."/>
            <person name="Weitz H."/>
            <person name="Taylor A."/>
            <person name="Grigoriev I.V."/>
            <person name="Nagy L.G."/>
            <person name="Martin F."/>
            <person name="Kauserud H."/>
        </authorList>
    </citation>
    <scope>NUCLEOTIDE SEQUENCE</scope>
    <source>
        <strain evidence="2">9284</strain>
    </source>
</reference>
<feature type="transmembrane region" description="Helical" evidence="1">
    <location>
        <begin position="213"/>
        <end position="240"/>
    </location>
</feature>
<sequence>MPVTDPHEYLALLVLWSTFSIFAAVSNAFLLTVTLLTKGKEANAVLVNLEAIFTITSASGSLLVWTGHALDKEPPFGLCLVNASISMANVPLQGASALAIALSVWVSVTEIYCSPRTVTAMRRVTWAPFLLALPYVTGLPLFFAGLYVRIMDKSLIYRGSPFYCVVDYPPLQTAASALGAITTFLSIVFSFWTTGNLVTTRWRVRRFTDYPGIAYPFVIRTLLFAVFVAVAFVVGIVSLQRGYSDIVPDVVLSTCGVAVFIIFSTSKVCACLSLQFCAACSEFYST</sequence>
<evidence type="ECO:0000256" key="1">
    <source>
        <dbReference type="SAM" id="Phobius"/>
    </source>
</evidence>
<feature type="transmembrane region" description="Helical" evidence="1">
    <location>
        <begin position="85"/>
        <end position="108"/>
    </location>
</feature>
<accession>A0AAD7FCX7</accession>
<feature type="transmembrane region" description="Helical" evidence="1">
    <location>
        <begin position="12"/>
        <end position="33"/>
    </location>
</feature>
<dbReference type="AlphaFoldDB" id="A0AAD7FCX7"/>
<dbReference type="Proteomes" id="UP001221142">
    <property type="component" value="Unassembled WGS sequence"/>
</dbReference>
<proteinExistence type="predicted"/>
<comment type="caution">
    <text evidence="2">The sequence shown here is derived from an EMBL/GenBank/DDBJ whole genome shotgun (WGS) entry which is preliminary data.</text>
</comment>
<feature type="transmembrane region" description="Helical" evidence="1">
    <location>
        <begin position="129"/>
        <end position="150"/>
    </location>
</feature>
<evidence type="ECO:0000313" key="2">
    <source>
        <dbReference type="EMBL" id="KAJ7611610.1"/>
    </source>
</evidence>
<keyword evidence="1" id="KW-1133">Transmembrane helix</keyword>
<evidence type="ECO:0000313" key="3">
    <source>
        <dbReference type="Proteomes" id="UP001221142"/>
    </source>
</evidence>
<keyword evidence="1" id="KW-0472">Membrane</keyword>
<gene>
    <name evidence="2" type="ORF">FB45DRAFT_760475</name>
</gene>
<dbReference type="EMBL" id="JARKIF010000032">
    <property type="protein sequence ID" value="KAJ7611610.1"/>
    <property type="molecule type" value="Genomic_DNA"/>
</dbReference>
<feature type="transmembrane region" description="Helical" evidence="1">
    <location>
        <begin position="170"/>
        <end position="192"/>
    </location>
</feature>
<feature type="transmembrane region" description="Helical" evidence="1">
    <location>
        <begin position="246"/>
        <end position="263"/>
    </location>
</feature>
<organism evidence="2 3">
    <name type="scientific">Roridomyces roridus</name>
    <dbReference type="NCBI Taxonomy" id="1738132"/>
    <lineage>
        <taxon>Eukaryota</taxon>
        <taxon>Fungi</taxon>
        <taxon>Dikarya</taxon>
        <taxon>Basidiomycota</taxon>
        <taxon>Agaricomycotina</taxon>
        <taxon>Agaricomycetes</taxon>
        <taxon>Agaricomycetidae</taxon>
        <taxon>Agaricales</taxon>
        <taxon>Marasmiineae</taxon>
        <taxon>Mycenaceae</taxon>
        <taxon>Roridomyces</taxon>
    </lineage>
</organism>
<protein>
    <submittedName>
        <fullName evidence="2">Uncharacterized protein</fullName>
    </submittedName>
</protein>
<keyword evidence="1" id="KW-0812">Transmembrane</keyword>
<keyword evidence="3" id="KW-1185">Reference proteome</keyword>